<keyword evidence="3" id="KW-1185">Reference proteome</keyword>
<evidence type="ECO:0000313" key="2">
    <source>
        <dbReference type="EMBL" id="EPJ42021.1"/>
    </source>
</evidence>
<evidence type="ECO:0000256" key="1">
    <source>
        <dbReference type="SAM" id="MobiDB-lite"/>
    </source>
</evidence>
<evidence type="ECO:0000313" key="3">
    <source>
        <dbReference type="Proteomes" id="UP000015001"/>
    </source>
</evidence>
<dbReference type="HOGENOM" id="CLU_2902091_0_0_11"/>
<protein>
    <submittedName>
        <fullName evidence="2">Uncharacterized protein</fullName>
    </submittedName>
</protein>
<dbReference type="EMBL" id="AOPY01001284">
    <property type="protein sequence ID" value="EPJ42021.1"/>
    <property type="molecule type" value="Genomic_DNA"/>
</dbReference>
<dbReference type="PATRIC" id="fig|1283301.3.peg.882"/>
<name>S4MY60_9ACTN</name>
<dbReference type="AlphaFoldDB" id="S4MY60"/>
<reference evidence="2 3" key="1">
    <citation type="submission" date="2013-02" db="EMBL/GenBank/DDBJ databases">
        <title>Draft Genome Sequence of Streptomyces afghaniensis, Which Produces Compounds of the Julimycin B-Complex.</title>
        <authorList>
            <person name="Gruening B.A."/>
            <person name="Praeg A."/>
            <person name="Erxleben A."/>
            <person name="Guenther S."/>
            <person name="Fiedler H.-P."/>
            <person name="Goodfellow M."/>
            <person name="Mueller M."/>
        </authorList>
    </citation>
    <scope>NUCLEOTIDE SEQUENCE [LARGE SCALE GENOMIC DNA]</scope>
    <source>
        <strain evidence="2 3">772</strain>
    </source>
</reference>
<feature type="compositionally biased region" description="Basic residues" evidence="1">
    <location>
        <begin position="33"/>
        <end position="49"/>
    </location>
</feature>
<gene>
    <name evidence="2" type="ORF">STAFG_0900</name>
</gene>
<accession>S4MY60</accession>
<dbReference type="Proteomes" id="UP000015001">
    <property type="component" value="Unassembled WGS sequence"/>
</dbReference>
<comment type="caution">
    <text evidence="2">The sequence shown here is derived from an EMBL/GenBank/DDBJ whole genome shotgun (WGS) entry which is preliminary data.</text>
</comment>
<proteinExistence type="predicted"/>
<sequence length="62" mass="6844">MRPVGCDGAHGGLRVLDLCLGVRLAHGPILPRREHHGRVGKRGRERGRHMSGPVPPRPLWGR</sequence>
<organism evidence="2 3">
    <name type="scientific">Streptomyces afghaniensis 772</name>
    <dbReference type="NCBI Taxonomy" id="1283301"/>
    <lineage>
        <taxon>Bacteria</taxon>
        <taxon>Bacillati</taxon>
        <taxon>Actinomycetota</taxon>
        <taxon>Actinomycetes</taxon>
        <taxon>Kitasatosporales</taxon>
        <taxon>Streptomycetaceae</taxon>
        <taxon>Streptomyces</taxon>
    </lineage>
</organism>
<feature type="compositionally biased region" description="Pro residues" evidence="1">
    <location>
        <begin position="53"/>
        <end position="62"/>
    </location>
</feature>
<feature type="region of interest" description="Disordered" evidence="1">
    <location>
        <begin position="32"/>
        <end position="62"/>
    </location>
</feature>